<dbReference type="AlphaFoldDB" id="A0A9D4C7T8"/>
<gene>
    <name evidence="2" type="ORF">DPMN_061364</name>
    <name evidence="3" type="ORF">DPMN_061366</name>
</gene>
<evidence type="ECO:0000313" key="3">
    <source>
        <dbReference type="EMBL" id="KAH3718561.1"/>
    </source>
</evidence>
<reference evidence="2" key="2">
    <citation type="submission" date="2020-11" db="EMBL/GenBank/DDBJ databases">
        <authorList>
            <person name="McCartney M.A."/>
            <person name="Auch B."/>
            <person name="Kono T."/>
            <person name="Mallez S."/>
            <person name="Becker A."/>
            <person name="Gohl D.M."/>
            <person name="Silverstein K.A.T."/>
            <person name="Koren S."/>
            <person name="Bechman K.B."/>
            <person name="Herman A."/>
            <person name="Abrahante J.E."/>
            <person name="Garbe J."/>
        </authorList>
    </citation>
    <scope>NUCLEOTIDE SEQUENCE</scope>
    <source>
        <strain evidence="2">Duluth1</strain>
        <tissue evidence="2">Whole animal</tissue>
    </source>
</reference>
<keyword evidence="1" id="KW-0732">Signal</keyword>
<evidence type="ECO:0000256" key="1">
    <source>
        <dbReference type="SAM" id="SignalP"/>
    </source>
</evidence>
<feature type="chain" id="PRO_5040045424" evidence="1">
    <location>
        <begin position="17"/>
        <end position="88"/>
    </location>
</feature>
<comment type="caution">
    <text evidence="2">The sequence shown here is derived from an EMBL/GenBank/DDBJ whole genome shotgun (WGS) entry which is preliminary data.</text>
</comment>
<organism evidence="2 4">
    <name type="scientific">Dreissena polymorpha</name>
    <name type="common">Zebra mussel</name>
    <name type="synonym">Mytilus polymorpha</name>
    <dbReference type="NCBI Taxonomy" id="45954"/>
    <lineage>
        <taxon>Eukaryota</taxon>
        <taxon>Metazoa</taxon>
        <taxon>Spiralia</taxon>
        <taxon>Lophotrochozoa</taxon>
        <taxon>Mollusca</taxon>
        <taxon>Bivalvia</taxon>
        <taxon>Autobranchia</taxon>
        <taxon>Heteroconchia</taxon>
        <taxon>Euheterodonta</taxon>
        <taxon>Imparidentia</taxon>
        <taxon>Neoheterodontei</taxon>
        <taxon>Myida</taxon>
        <taxon>Dreissenoidea</taxon>
        <taxon>Dreissenidae</taxon>
        <taxon>Dreissena</taxon>
    </lineage>
</organism>
<feature type="signal peptide" evidence="1">
    <location>
        <begin position="1"/>
        <end position="16"/>
    </location>
</feature>
<dbReference type="Proteomes" id="UP000828390">
    <property type="component" value="Unassembled WGS sequence"/>
</dbReference>
<evidence type="ECO:0000313" key="2">
    <source>
        <dbReference type="EMBL" id="KAH3718559.1"/>
    </source>
</evidence>
<dbReference type="EMBL" id="JAIWYP010000013">
    <property type="protein sequence ID" value="KAH3718561.1"/>
    <property type="molecule type" value="Genomic_DNA"/>
</dbReference>
<protein>
    <submittedName>
        <fullName evidence="2">Uncharacterized protein</fullName>
    </submittedName>
</protein>
<name>A0A9D4C7T8_DREPO</name>
<reference evidence="2" key="1">
    <citation type="journal article" date="2019" name="bioRxiv">
        <title>The Genome of the Zebra Mussel, Dreissena polymorpha: A Resource for Invasive Species Research.</title>
        <authorList>
            <person name="McCartney M.A."/>
            <person name="Auch B."/>
            <person name="Kono T."/>
            <person name="Mallez S."/>
            <person name="Zhang Y."/>
            <person name="Obille A."/>
            <person name="Becker A."/>
            <person name="Abrahante J.E."/>
            <person name="Garbe J."/>
            <person name="Badalamenti J.P."/>
            <person name="Herman A."/>
            <person name="Mangelson H."/>
            <person name="Liachko I."/>
            <person name="Sullivan S."/>
            <person name="Sone E.D."/>
            <person name="Koren S."/>
            <person name="Silverstein K.A.T."/>
            <person name="Beckman K.B."/>
            <person name="Gohl D.M."/>
        </authorList>
    </citation>
    <scope>NUCLEOTIDE SEQUENCE</scope>
    <source>
        <strain evidence="2">Duluth1</strain>
        <tissue evidence="2">Whole animal</tissue>
    </source>
</reference>
<proteinExistence type="predicted"/>
<evidence type="ECO:0000313" key="4">
    <source>
        <dbReference type="Proteomes" id="UP000828390"/>
    </source>
</evidence>
<dbReference type="EMBL" id="JAIWYP010000013">
    <property type="protein sequence ID" value="KAH3718559.1"/>
    <property type="molecule type" value="Genomic_DNA"/>
</dbReference>
<accession>A0A9D4C7T8</accession>
<keyword evidence="4" id="KW-1185">Reference proteome</keyword>
<sequence length="88" mass="9351">MKFAVYLLVLLPMVYCASIEERFLSGVFQHHLIDVTKLLQSCLGSDTTEAACQADCPSCLSAIPGGSLGAPLLCGPACKELQHLAQGR</sequence>